<dbReference type="SMART" id="SM00108">
    <property type="entry name" value="B_lectin"/>
    <property type="match status" value="1"/>
</dbReference>
<dbReference type="InterPro" id="IPR001480">
    <property type="entry name" value="Bulb-type_lectin_dom"/>
</dbReference>
<dbReference type="Proteomes" id="UP001172457">
    <property type="component" value="Chromosome 8"/>
</dbReference>
<dbReference type="Gene3D" id="2.60.110.10">
    <property type="entry name" value="Thaumatin"/>
    <property type="match status" value="1"/>
</dbReference>
<evidence type="ECO:0000256" key="1">
    <source>
        <dbReference type="ARBA" id="ARBA00022729"/>
    </source>
</evidence>
<keyword evidence="1" id="KW-0732">Signal</keyword>
<dbReference type="SMART" id="SM00205">
    <property type="entry name" value="THN"/>
    <property type="match status" value="1"/>
</dbReference>
<accession>A0AA38S7W9</accession>
<evidence type="ECO:0000313" key="6">
    <source>
        <dbReference type="Proteomes" id="UP001172457"/>
    </source>
</evidence>
<dbReference type="PANTHER" id="PTHR32444:SF118">
    <property type="entry name" value="OS09G0551150 PROTEIN"/>
    <property type="match status" value="1"/>
</dbReference>
<gene>
    <name evidence="5" type="ORF">OSB04_030588</name>
</gene>
<dbReference type="Pfam" id="PF00314">
    <property type="entry name" value="Thaumatin"/>
    <property type="match status" value="1"/>
</dbReference>
<dbReference type="SUPFAM" id="SSF51110">
    <property type="entry name" value="alpha-D-mannose-specific plant lectins"/>
    <property type="match status" value="1"/>
</dbReference>
<keyword evidence="2" id="KW-0325">Glycoprotein</keyword>
<reference evidence="5" key="1">
    <citation type="submission" date="2023-03" db="EMBL/GenBank/DDBJ databases">
        <title>Chromosome-scale reference genome and RAD-based genetic map of yellow starthistle (Centaurea solstitialis) reveal putative structural variation and QTLs associated with invader traits.</title>
        <authorList>
            <person name="Reatini B."/>
            <person name="Cang F.A."/>
            <person name="Jiang Q."/>
            <person name="Mckibben M.T.W."/>
            <person name="Barker M.S."/>
            <person name="Rieseberg L.H."/>
            <person name="Dlugosch K.M."/>
        </authorList>
    </citation>
    <scope>NUCLEOTIDE SEQUENCE</scope>
    <source>
        <strain evidence="5">CAN-66</strain>
        <tissue evidence="5">Leaf</tissue>
    </source>
</reference>
<dbReference type="PROSITE" id="PS50927">
    <property type="entry name" value="BULB_LECTIN"/>
    <property type="match status" value="1"/>
</dbReference>
<evidence type="ECO:0000313" key="5">
    <source>
        <dbReference type="EMBL" id="KAJ9537855.1"/>
    </source>
</evidence>
<dbReference type="AlphaFoldDB" id="A0AA38S7W9"/>
<dbReference type="InterPro" id="IPR001938">
    <property type="entry name" value="Thaumatin"/>
</dbReference>
<keyword evidence="6" id="KW-1185">Reference proteome</keyword>
<dbReference type="EMBL" id="JARYMX010000008">
    <property type="protein sequence ID" value="KAJ9537855.1"/>
    <property type="molecule type" value="Genomic_DNA"/>
</dbReference>
<dbReference type="Gene3D" id="2.90.10.10">
    <property type="entry name" value="Bulb-type lectin domain"/>
    <property type="match status" value="1"/>
</dbReference>
<proteinExistence type="predicted"/>
<dbReference type="Pfam" id="PF08276">
    <property type="entry name" value="PAN_2"/>
    <property type="match status" value="1"/>
</dbReference>
<dbReference type="InterPro" id="IPR003609">
    <property type="entry name" value="Pan_app"/>
</dbReference>
<protein>
    <submittedName>
        <fullName evidence="5">Uncharacterized protein</fullName>
    </submittedName>
</protein>
<dbReference type="PANTHER" id="PTHR32444">
    <property type="entry name" value="BULB-TYPE LECTIN DOMAIN-CONTAINING PROTEIN"/>
    <property type="match status" value="1"/>
</dbReference>
<comment type="caution">
    <text evidence="5">The sequence shown here is derived from an EMBL/GenBank/DDBJ whole genome shotgun (WGS) entry which is preliminary data.</text>
</comment>
<dbReference type="PROSITE" id="PS50948">
    <property type="entry name" value="PAN"/>
    <property type="match status" value="1"/>
</dbReference>
<evidence type="ECO:0000259" key="3">
    <source>
        <dbReference type="PROSITE" id="PS50927"/>
    </source>
</evidence>
<sequence length="493" mass="55473">MECNGDISFPPATLVELSRYGIRGFTDYFVTMEIGYNLNILMEATGGTGDCKEAGCLADVHKLCPQEQILEGGGGCNSTCQAFDYYCPYGIFCDWNEYNQLSESACPNSERHCAGANYTITFCPNTDAFSIIKLSRKLSSTDYLISYPGDFTLGFFGDNNRYLGIWYTNDVQWRKVWVANPNSSIISPNGTHALSIDPNSGNLIIDVGGKTLMSITDIQVGPNSNLTATLRFDGNFLLINEIDKSILWQSFDHPTNVLLPGMKLGSNIRTGRNWTLTSWLSNEIPDSGAFTLSWELVNGSSQGLMIRQRGKPYWTSGYLNVQAFQYIFALNRPNSQSQYDLSFIYNNEERFLLLDSYSDDSFPMWILTPKGQIIDRNNSSVWTPEFCYGYNLDDGCVDSGLPQCRIEGDEFSERNSEFFPDTTKREIVDNSSLSISDCFMKCWNDCKCVGFNSSTTNGTRCVFWIGSNRFLVNQHDSSIRLGNLFMYFCKVRG</sequence>
<dbReference type="PROSITE" id="PS51367">
    <property type="entry name" value="THAUMATIN_2"/>
    <property type="match status" value="1"/>
</dbReference>
<dbReference type="SUPFAM" id="SSF49870">
    <property type="entry name" value="Osmotin, thaumatin-like protein"/>
    <property type="match status" value="1"/>
</dbReference>
<feature type="domain" description="Apple" evidence="4">
    <location>
        <begin position="404"/>
        <end position="489"/>
    </location>
</feature>
<evidence type="ECO:0000259" key="4">
    <source>
        <dbReference type="PROSITE" id="PS50948"/>
    </source>
</evidence>
<dbReference type="InterPro" id="IPR037176">
    <property type="entry name" value="Osmotin/thaumatin-like_sf"/>
</dbReference>
<name>A0AA38S7W9_9ASTR</name>
<organism evidence="5 6">
    <name type="scientific">Centaurea solstitialis</name>
    <name type="common">yellow star-thistle</name>
    <dbReference type="NCBI Taxonomy" id="347529"/>
    <lineage>
        <taxon>Eukaryota</taxon>
        <taxon>Viridiplantae</taxon>
        <taxon>Streptophyta</taxon>
        <taxon>Embryophyta</taxon>
        <taxon>Tracheophyta</taxon>
        <taxon>Spermatophyta</taxon>
        <taxon>Magnoliopsida</taxon>
        <taxon>eudicotyledons</taxon>
        <taxon>Gunneridae</taxon>
        <taxon>Pentapetalae</taxon>
        <taxon>asterids</taxon>
        <taxon>campanulids</taxon>
        <taxon>Asterales</taxon>
        <taxon>Asteraceae</taxon>
        <taxon>Carduoideae</taxon>
        <taxon>Cardueae</taxon>
        <taxon>Centaureinae</taxon>
        <taxon>Centaurea</taxon>
    </lineage>
</organism>
<dbReference type="InterPro" id="IPR036426">
    <property type="entry name" value="Bulb-type_lectin_dom_sf"/>
</dbReference>
<dbReference type="Pfam" id="PF01453">
    <property type="entry name" value="B_lectin"/>
    <property type="match status" value="1"/>
</dbReference>
<evidence type="ECO:0000256" key="2">
    <source>
        <dbReference type="ARBA" id="ARBA00023180"/>
    </source>
</evidence>
<feature type="domain" description="Bulb-type lectin" evidence="3">
    <location>
        <begin position="129"/>
        <end position="251"/>
    </location>
</feature>